<protein>
    <submittedName>
        <fullName evidence="1 3">Uncharacterized protein</fullName>
    </submittedName>
</protein>
<dbReference type="Proteomes" id="UP000270296">
    <property type="component" value="Unassembled WGS sequence"/>
</dbReference>
<evidence type="ECO:0000313" key="3">
    <source>
        <dbReference type="WBParaSite" id="SBAD_0001134801-mRNA-1"/>
    </source>
</evidence>
<organism evidence="3">
    <name type="scientific">Soboliphyme baturini</name>
    <dbReference type="NCBI Taxonomy" id="241478"/>
    <lineage>
        <taxon>Eukaryota</taxon>
        <taxon>Metazoa</taxon>
        <taxon>Ecdysozoa</taxon>
        <taxon>Nematoda</taxon>
        <taxon>Enoplea</taxon>
        <taxon>Dorylaimia</taxon>
        <taxon>Dioctophymatida</taxon>
        <taxon>Dioctophymatoidea</taxon>
        <taxon>Soboliphymatidae</taxon>
        <taxon>Soboliphyme</taxon>
    </lineage>
</organism>
<accession>A0A183J524</accession>
<evidence type="ECO:0000313" key="1">
    <source>
        <dbReference type="EMBL" id="VDP36063.1"/>
    </source>
</evidence>
<keyword evidence="2" id="KW-1185">Reference proteome</keyword>
<name>A0A183J524_9BILA</name>
<sequence>MSLGRRSYRPSTAADALDQLGVCGQEKTCSTVKSLNNSRIGDFSSTLESSTLRRVCRNKAMRVECCLPVDGRSLVAIRHHLRVEKKQQAFV</sequence>
<dbReference type="EMBL" id="UZAM01014858">
    <property type="protein sequence ID" value="VDP36063.1"/>
    <property type="molecule type" value="Genomic_DNA"/>
</dbReference>
<evidence type="ECO:0000313" key="2">
    <source>
        <dbReference type="Proteomes" id="UP000270296"/>
    </source>
</evidence>
<dbReference type="AlphaFoldDB" id="A0A183J524"/>
<gene>
    <name evidence="1" type="ORF">SBAD_LOCUS10971</name>
</gene>
<dbReference type="WBParaSite" id="SBAD_0001134801-mRNA-1">
    <property type="protein sequence ID" value="SBAD_0001134801-mRNA-1"/>
    <property type="gene ID" value="SBAD_0001134801"/>
</dbReference>
<proteinExistence type="predicted"/>
<reference evidence="3" key="1">
    <citation type="submission" date="2016-06" db="UniProtKB">
        <authorList>
            <consortium name="WormBaseParasite"/>
        </authorList>
    </citation>
    <scope>IDENTIFICATION</scope>
</reference>
<reference evidence="1 2" key="2">
    <citation type="submission" date="2018-11" db="EMBL/GenBank/DDBJ databases">
        <authorList>
            <consortium name="Pathogen Informatics"/>
        </authorList>
    </citation>
    <scope>NUCLEOTIDE SEQUENCE [LARGE SCALE GENOMIC DNA]</scope>
</reference>